<feature type="compositionally biased region" description="Basic and acidic residues" evidence="1">
    <location>
        <begin position="71"/>
        <end position="82"/>
    </location>
</feature>
<sequence length="82" mass="9159">MATEIVRATYAEQSAIETFLTSVFGEGNATVKLRNSLRMFQRCKKAGHTVETWQVPLYPPKKPYRVKGRKGKDGGNGERGTL</sequence>
<reference evidence="2 3" key="1">
    <citation type="submission" date="2020-05" db="EMBL/GenBank/DDBJ databases">
        <title>Identification and distribution of gene clusters putatively required for synthesis of sphingolipid metabolism inhibitors in phylogenetically diverse species of the filamentous fungus Fusarium.</title>
        <authorList>
            <person name="Kim H.-S."/>
            <person name="Busman M."/>
            <person name="Brown D.W."/>
            <person name="Divon H."/>
            <person name="Uhlig S."/>
            <person name="Proctor R.H."/>
        </authorList>
    </citation>
    <scope>NUCLEOTIDE SEQUENCE [LARGE SCALE GENOMIC DNA]</scope>
    <source>
        <strain evidence="2 3">NRRL 66243</strain>
    </source>
</reference>
<evidence type="ECO:0000256" key="1">
    <source>
        <dbReference type="SAM" id="MobiDB-lite"/>
    </source>
</evidence>
<evidence type="ECO:0000313" key="3">
    <source>
        <dbReference type="Proteomes" id="UP000530670"/>
    </source>
</evidence>
<dbReference type="EMBL" id="JAAQRI010000281">
    <property type="protein sequence ID" value="KAF5621120.1"/>
    <property type="molecule type" value="Genomic_DNA"/>
</dbReference>
<gene>
    <name evidence="2" type="ORF">FTJAE_11461</name>
</gene>
<organism evidence="2 3">
    <name type="scientific">Fusarium tjaetaba</name>
    <dbReference type="NCBI Taxonomy" id="1567544"/>
    <lineage>
        <taxon>Eukaryota</taxon>
        <taxon>Fungi</taxon>
        <taxon>Dikarya</taxon>
        <taxon>Ascomycota</taxon>
        <taxon>Pezizomycotina</taxon>
        <taxon>Sordariomycetes</taxon>
        <taxon>Hypocreomycetidae</taxon>
        <taxon>Hypocreales</taxon>
        <taxon>Nectriaceae</taxon>
        <taxon>Fusarium</taxon>
        <taxon>Fusarium fujikuroi species complex</taxon>
    </lineage>
</organism>
<proteinExistence type="predicted"/>
<dbReference type="AlphaFoldDB" id="A0A8H5QTY9"/>
<keyword evidence="3" id="KW-1185">Reference proteome</keyword>
<feature type="region of interest" description="Disordered" evidence="1">
    <location>
        <begin position="61"/>
        <end position="82"/>
    </location>
</feature>
<evidence type="ECO:0000313" key="2">
    <source>
        <dbReference type="EMBL" id="KAF5621120.1"/>
    </source>
</evidence>
<protein>
    <submittedName>
        <fullName evidence="2">Uncharacterized protein</fullName>
    </submittedName>
</protein>
<name>A0A8H5QTY9_9HYPO</name>
<dbReference type="Proteomes" id="UP000530670">
    <property type="component" value="Unassembled WGS sequence"/>
</dbReference>
<dbReference type="GeneID" id="59296676"/>
<comment type="caution">
    <text evidence="2">The sequence shown here is derived from an EMBL/GenBank/DDBJ whole genome shotgun (WGS) entry which is preliminary data.</text>
</comment>
<accession>A0A8H5QTY9</accession>
<dbReference type="RefSeq" id="XP_037201531.1">
    <property type="nucleotide sequence ID" value="XM_037344406.1"/>
</dbReference>
<dbReference type="OrthoDB" id="4620575at2759"/>